<comment type="caution">
    <text evidence="2">The sequence shown here is derived from an EMBL/GenBank/DDBJ whole genome shotgun (WGS) entry which is preliminary data.</text>
</comment>
<name>A0A645D8B3_9ZZZZ</name>
<dbReference type="AlphaFoldDB" id="A0A645D8B3"/>
<sequence length="80" mass="9072">MKNDPELIFITSMGTDAAVENRLRSDVQSNPAWNSLKAVRENKIIFLPEQLFLINPGLQYPKAVEYMAKAVYPEVFSNAK</sequence>
<accession>A0A645D8B3</accession>
<dbReference type="InterPro" id="IPR002491">
    <property type="entry name" value="ABC_transptr_periplasmic_BD"/>
</dbReference>
<feature type="domain" description="Fe/B12 periplasmic-binding" evidence="1">
    <location>
        <begin position="1"/>
        <end position="75"/>
    </location>
</feature>
<evidence type="ECO:0000259" key="1">
    <source>
        <dbReference type="PROSITE" id="PS50983"/>
    </source>
</evidence>
<dbReference type="PANTHER" id="PTHR30535">
    <property type="entry name" value="VITAMIN B12-BINDING PROTEIN"/>
    <property type="match status" value="1"/>
</dbReference>
<dbReference type="Gene3D" id="3.40.50.1980">
    <property type="entry name" value="Nitrogenase molybdenum iron protein domain"/>
    <property type="match status" value="1"/>
</dbReference>
<dbReference type="PANTHER" id="PTHR30535:SF34">
    <property type="entry name" value="MOLYBDATE-BINDING PROTEIN MOLA"/>
    <property type="match status" value="1"/>
</dbReference>
<dbReference type="InterPro" id="IPR050902">
    <property type="entry name" value="ABC_Transporter_SBP"/>
</dbReference>
<proteinExistence type="predicted"/>
<dbReference type="EMBL" id="VSSQ01033640">
    <property type="protein sequence ID" value="MPM85298.1"/>
    <property type="molecule type" value="Genomic_DNA"/>
</dbReference>
<protein>
    <recommendedName>
        <fullName evidence="1">Fe/B12 periplasmic-binding domain-containing protein</fullName>
    </recommendedName>
</protein>
<dbReference type="SUPFAM" id="SSF53807">
    <property type="entry name" value="Helical backbone' metal receptor"/>
    <property type="match status" value="1"/>
</dbReference>
<gene>
    <name evidence="2" type="ORF">SDC9_132376</name>
</gene>
<dbReference type="Pfam" id="PF01497">
    <property type="entry name" value="Peripla_BP_2"/>
    <property type="match status" value="1"/>
</dbReference>
<organism evidence="2">
    <name type="scientific">bioreactor metagenome</name>
    <dbReference type="NCBI Taxonomy" id="1076179"/>
    <lineage>
        <taxon>unclassified sequences</taxon>
        <taxon>metagenomes</taxon>
        <taxon>ecological metagenomes</taxon>
    </lineage>
</organism>
<evidence type="ECO:0000313" key="2">
    <source>
        <dbReference type="EMBL" id="MPM85298.1"/>
    </source>
</evidence>
<reference evidence="2" key="1">
    <citation type="submission" date="2019-08" db="EMBL/GenBank/DDBJ databases">
        <authorList>
            <person name="Kucharzyk K."/>
            <person name="Murdoch R.W."/>
            <person name="Higgins S."/>
            <person name="Loffler F."/>
        </authorList>
    </citation>
    <scope>NUCLEOTIDE SEQUENCE</scope>
</reference>
<dbReference type="PROSITE" id="PS50983">
    <property type="entry name" value="FE_B12_PBP"/>
    <property type="match status" value="1"/>
</dbReference>